<feature type="compositionally biased region" description="Pro residues" evidence="1">
    <location>
        <begin position="98"/>
        <end position="108"/>
    </location>
</feature>
<feature type="region of interest" description="Disordered" evidence="1">
    <location>
        <begin position="98"/>
        <end position="117"/>
    </location>
</feature>
<dbReference type="AlphaFoldDB" id="A0A175W6W5"/>
<feature type="compositionally biased region" description="Acidic residues" evidence="1">
    <location>
        <begin position="174"/>
        <end position="186"/>
    </location>
</feature>
<name>A0A175W6W5_9PEZI</name>
<feature type="region of interest" description="Disordered" evidence="1">
    <location>
        <begin position="1"/>
        <end position="27"/>
    </location>
</feature>
<organism evidence="2 3">
    <name type="scientific">Madurella mycetomatis</name>
    <dbReference type="NCBI Taxonomy" id="100816"/>
    <lineage>
        <taxon>Eukaryota</taxon>
        <taxon>Fungi</taxon>
        <taxon>Dikarya</taxon>
        <taxon>Ascomycota</taxon>
        <taxon>Pezizomycotina</taxon>
        <taxon>Sordariomycetes</taxon>
        <taxon>Sordariomycetidae</taxon>
        <taxon>Sordariales</taxon>
        <taxon>Sordariales incertae sedis</taxon>
        <taxon>Madurella</taxon>
    </lineage>
</organism>
<reference evidence="2 3" key="1">
    <citation type="journal article" date="2016" name="Genome Announc.">
        <title>Genome Sequence of Madurella mycetomatis mm55, Isolated from a Human Mycetoma Case in Sudan.</title>
        <authorList>
            <person name="Smit S."/>
            <person name="Derks M.F."/>
            <person name="Bervoets S."/>
            <person name="Fahal A."/>
            <person name="van Leeuwen W."/>
            <person name="van Belkum A."/>
            <person name="van de Sande W.W."/>
        </authorList>
    </citation>
    <scope>NUCLEOTIDE SEQUENCE [LARGE SCALE GENOMIC DNA]</scope>
    <source>
        <strain evidence="3">mm55</strain>
    </source>
</reference>
<gene>
    <name evidence="2" type="ORF">MMYC01_204553</name>
</gene>
<dbReference type="VEuPathDB" id="FungiDB:MMYC01_204553"/>
<evidence type="ECO:0000313" key="3">
    <source>
        <dbReference type="Proteomes" id="UP000078237"/>
    </source>
</evidence>
<feature type="region of interest" description="Disordered" evidence="1">
    <location>
        <begin position="166"/>
        <end position="191"/>
    </location>
</feature>
<proteinExistence type="predicted"/>
<evidence type="ECO:0000256" key="1">
    <source>
        <dbReference type="SAM" id="MobiDB-lite"/>
    </source>
</evidence>
<sequence>MQRNEDDSPLLPPIQRRETTPARMMGPRQLTNQFWQRDAAPVQESYPTHYFGEPPQGSIYYQPYPMHYRPPLMYYQPYNPPYSQLHPMQLIRVRPQPGMPEPIPPPGLPLSSHRDYDDDDYDDESIDIPVRRVMGRDMNRHDTGGLDGIGSSTVYSFTPSRMSHAASTQPSMYIDDELPGRDEDDAGGAARKEPDRALRLLHVFQSQYKGDHTPGGSHGVKLTAVLSSRLKYQALFRWLYVDVPEEGDFASSSVTLR</sequence>
<dbReference type="EMBL" id="LCTW02000090">
    <property type="protein sequence ID" value="KXX79337.1"/>
    <property type="molecule type" value="Genomic_DNA"/>
</dbReference>
<comment type="caution">
    <text evidence="2">The sequence shown here is derived from an EMBL/GenBank/DDBJ whole genome shotgun (WGS) entry which is preliminary data.</text>
</comment>
<protein>
    <submittedName>
        <fullName evidence="2">Uncharacterized protein</fullName>
    </submittedName>
</protein>
<dbReference type="Proteomes" id="UP000078237">
    <property type="component" value="Unassembled WGS sequence"/>
</dbReference>
<accession>A0A175W6W5</accession>
<keyword evidence="3" id="KW-1185">Reference proteome</keyword>
<evidence type="ECO:0000313" key="2">
    <source>
        <dbReference type="EMBL" id="KXX79337.1"/>
    </source>
</evidence>